<reference evidence="1 2" key="1">
    <citation type="submission" date="2017-09" db="EMBL/GenBank/DDBJ databases">
        <authorList>
            <consortium name="International Durum Wheat Genome Sequencing Consortium (IDWGSC)"/>
            <person name="Milanesi L."/>
        </authorList>
    </citation>
    <scope>NUCLEOTIDE SEQUENCE [LARGE SCALE GENOMIC DNA]</scope>
    <source>
        <strain evidence="2">cv. Svevo</strain>
    </source>
</reference>
<accession>A0A9R0SRR5</accession>
<dbReference type="InterPro" id="IPR032675">
    <property type="entry name" value="LRR_dom_sf"/>
</dbReference>
<dbReference type="SUPFAM" id="SSF52058">
    <property type="entry name" value="L domain-like"/>
    <property type="match status" value="1"/>
</dbReference>
<dbReference type="EMBL" id="LT934117">
    <property type="protein sequence ID" value="VAH99770.1"/>
    <property type="molecule type" value="Genomic_DNA"/>
</dbReference>
<sequence length="158" mass="17907">MLGGLSSHEFDLVHLVDVPKLIPECISQFRVNHIFQVSSSSLNNMSSAEGSTVPPSLSFDECKEPFISLDESVNFTSVRTLSFRDCQMNSLPKNLKRFPNLRNLLITCCRNISCLPDLPPSLQQICIWDCSELLKESCRAPDGESWPKIAHIRWKNIR</sequence>
<evidence type="ECO:0000313" key="1">
    <source>
        <dbReference type="EMBL" id="VAH99770.1"/>
    </source>
</evidence>
<name>A0A9R0SRR5_TRITD</name>
<dbReference type="Gene3D" id="3.80.10.10">
    <property type="entry name" value="Ribonuclease Inhibitor"/>
    <property type="match status" value="1"/>
</dbReference>
<dbReference type="AlphaFoldDB" id="A0A9R0SRR5"/>
<proteinExistence type="predicted"/>
<evidence type="ECO:0008006" key="3">
    <source>
        <dbReference type="Google" id="ProtNLM"/>
    </source>
</evidence>
<protein>
    <recommendedName>
        <fullName evidence="3">Disease resistance protein</fullName>
    </recommendedName>
</protein>
<dbReference type="Proteomes" id="UP000324705">
    <property type="component" value="Chromosome 4A"/>
</dbReference>
<dbReference type="Gramene" id="TRITD4Av1G259240.1">
    <property type="protein sequence ID" value="TRITD4Av1G259240.1"/>
    <property type="gene ID" value="TRITD4Av1G259240"/>
</dbReference>
<organism evidence="1 2">
    <name type="scientific">Triticum turgidum subsp. durum</name>
    <name type="common">Durum wheat</name>
    <name type="synonym">Triticum durum</name>
    <dbReference type="NCBI Taxonomy" id="4567"/>
    <lineage>
        <taxon>Eukaryota</taxon>
        <taxon>Viridiplantae</taxon>
        <taxon>Streptophyta</taxon>
        <taxon>Embryophyta</taxon>
        <taxon>Tracheophyta</taxon>
        <taxon>Spermatophyta</taxon>
        <taxon>Magnoliopsida</taxon>
        <taxon>Liliopsida</taxon>
        <taxon>Poales</taxon>
        <taxon>Poaceae</taxon>
        <taxon>BOP clade</taxon>
        <taxon>Pooideae</taxon>
        <taxon>Triticodae</taxon>
        <taxon>Triticeae</taxon>
        <taxon>Triticinae</taxon>
        <taxon>Triticum</taxon>
    </lineage>
</organism>
<gene>
    <name evidence="1" type="ORF">TRITD_4Av1G259240</name>
</gene>
<evidence type="ECO:0000313" key="2">
    <source>
        <dbReference type="Proteomes" id="UP000324705"/>
    </source>
</evidence>
<keyword evidence="2" id="KW-1185">Reference proteome</keyword>